<keyword evidence="4" id="KW-1185">Reference proteome</keyword>
<organism evidence="3 4">
    <name type="scientific">Pisolithus microcarpus 441</name>
    <dbReference type="NCBI Taxonomy" id="765257"/>
    <lineage>
        <taxon>Eukaryota</taxon>
        <taxon>Fungi</taxon>
        <taxon>Dikarya</taxon>
        <taxon>Basidiomycota</taxon>
        <taxon>Agaricomycotina</taxon>
        <taxon>Agaricomycetes</taxon>
        <taxon>Agaricomycetidae</taxon>
        <taxon>Boletales</taxon>
        <taxon>Sclerodermatineae</taxon>
        <taxon>Pisolithaceae</taxon>
        <taxon>Pisolithus</taxon>
    </lineage>
</organism>
<dbReference type="OrthoDB" id="3215163at2759"/>
<feature type="region of interest" description="Disordered" evidence="1">
    <location>
        <begin position="1"/>
        <end position="185"/>
    </location>
</feature>
<dbReference type="HOGENOM" id="CLU_630151_0_0_1"/>
<reference evidence="4" key="2">
    <citation type="submission" date="2015-01" db="EMBL/GenBank/DDBJ databases">
        <title>Evolutionary Origins and Diversification of the Mycorrhizal Mutualists.</title>
        <authorList>
            <consortium name="DOE Joint Genome Institute"/>
            <consortium name="Mycorrhizal Genomics Consortium"/>
            <person name="Kohler A."/>
            <person name="Kuo A."/>
            <person name="Nagy L.G."/>
            <person name="Floudas D."/>
            <person name="Copeland A."/>
            <person name="Barry K.W."/>
            <person name="Cichocki N."/>
            <person name="Veneault-Fourrey C."/>
            <person name="LaButti K."/>
            <person name="Lindquist E.A."/>
            <person name="Lipzen A."/>
            <person name="Lundell T."/>
            <person name="Morin E."/>
            <person name="Murat C."/>
            <person name="Riley R."/>
            <person name="Ohm R."/>
            <person name="Sun H."/>
            <person name="Tunlid A."/>
            <person name="Henrissat B."/>
            <person name="Grigoriev I.V."/>
            <person name="Hibbett D.S."/>
            <person name="Martin F."/>
        </authorList>
    </citation>
    <scope>NUCLEOTIDE SEQUENCE [LARGE SCALE GENOMIC DNA]</scope>
    <source>
        <strain evidence="2 4">441</strain>
    </source>
</reference>
<feature type="compositionally biased region" description="Low complexity" evidence="1">
    <location>
        <begin position="124"/>
        <end position="135"/>
    </location>
</feature>
<evidence type="ECO:0000256" key="1">
    <source>
        <dbReference type="SAM" id="MobiDB-lite"/>
    </source>
</evidence>
<evidence type="ECO:0000313" key="2">
    <source>
        <dbReference type="EMBL" id="KIK23115.1"/>
    </source>
</evidence>
<feature type="compositionally biased region" description="Basic and acidic residues" evidence="1">
    <location>
        <begin position="11"/>
        <end position="20"/>
    </location>
</feature>
<dbReference type="EMBL" id="KN833730">
    <property type="protein sequence ID" value="KIK23119.1"/>
    <property type="molecule type" value="Genomic_DNA"/>
</dbReference>
<dbReference type="EMBL" id="KN833730">
    <property type="protein sequence ID" value="KIK23115.1"/>
    <property type="molecule type" value="Genomic_DNA"/>
</dbReference>
<evidence type="ECO:0000313" key="3">
    <source>
        <dbReference type="EMBL" id="KIK23119.1"/>
    </source>
</evidence>
<feature type="compositionally biased region" description="Basic residues" evidence="1">
    <location>
        <begin position="1"/>
        <end position="10"/>
    </location>
</feature>
<dbReference type="Proteomes" id="UP000054018">
    <property type="component" value="Unassembled WGS sequence"/>
</dbReference>
<dbReference type="AlphaFoldDB" id="A0A0C9ZAZ6"/>
<reference evidence="3 4" key="1">
    <citation type="submission" date="2014-04" db="EMBL/GenBank/DDBJ databases">
        <authorList>
            <consortium name="DOE Joint Genome Institute"/>
            <person name="Kuo A."/>
            <person name="Kohler A."/>
            <person name="Costa M.D."/>
            <person name="Nagy L.G."/>
            <person name="Floudas D."/>
            <person name="Copeland A."/>
            <person name="Barry K.W."/>
            <person name="Cichocki N."/>
            <person name="Veneault-Fourrey C."/>
            <person name="LaButti K."/>
            <person name="Lindquist E.A."/>
            <person name="Lipzen A."/>
            <person name="Lundell T."/>
            <person name="Morin E."/>
            <person name="Murat C."/>
            <person name="Sun H."/>
            <person name="Tunlid A."/>
            <person name="Henrissat B."/>
            <person name="Grigoriev I.V."/>
            <person name="Hibbett D.S."/>
            <person name="Martin F."/>
            <person name="Nordberg H.P."/>
            <person name="Cantor M.N."/>
            <person name="Hua S.X."/>
        </authorList>
    </citation>
    <scope>NUCLEOTIDE SEQUENCE [LARGE SCALE GENOMIC DNA]</scope>
    <source>
        <strain evidence="3 4">441</strain>
    </source>
</reference>
<feature type="compositionally biased region" description="Pro residues" evidence="1">
    <location>
        <begin position="150"/>
        <end position="181"/>
    </location>
</feature>
<protein>
    <submittedName>
        <fullName evidence="3">Uncharacterized protein</fullName>
    </submittedName>
</protein>
<name>A0A0C9ZAZ6_9AGAM</name>
<dbReference type="STRING" id="765257.A0A0C9ZAZ6"/>
<accession>A0A0C9ZAZ6</accession>
<sequence length="413" mass="45032">MEPATKKARLRGPDGFEKPKSLYKPPDSITRPGLSFKSGPSSVALPRNGSNKPPNKPNSAHRPQNPFISQSSDEVGPSKPSTCTRRPKPLSTGHCPQPVPGGVTFRPLGAPPFTELPHAEDRAASSTSLTTLRTTFKPLSTPSEKLRSIPKPPPLPTHPKPTAPLKPLAPPPPVSVRPPTSPSKNVKTILTTSVAQAIDPTKDGTGAELLALFLQQHGHTYTSSIDRELQKGITISPRKQSCGKDHKFIRGGLAERVQRHLSSKQTDFTLWKRQIEKKLESTSTIASDMQLRILKIFQVSKIPRKPRSVPVARSGLALCRLAGRHKLADDLTTGTYVVCFSFAPADCGSDSTISGSAELFTEGRDVDVWMPWYKVDVSSVGDTEVRRIFSQLDALNPPHTLLIVSKFRVRNSK</sequence>
<feature type="compositionally biased region" description="Polar residues" evidence="1">
    <location>
        <begin position="66"/>
        <end position="84"/>
    </location>
</feature>
<gene>
    <name evidence="3" type="ORF">PISMIDRAFT_101152</name>
    <name evidence="2" type="ORF">PISMIDRAFT_679607</name>
</gene>
<proteinExistence type="predicted"/>
<reference evidence="3" key="3">
    <citation type="submission" date="2015-02" db="EMBL/GenBank/DDBJ databases">
        <title>Evolutionary Origins and Diversification of the Mycorrhizal Mutualists.</title>
        <authorList>
            <consortium name="DOE Joint Genome Institute"/>
            <consortium name="Mycorrhizal Genomics Consortium"/>
            <person name="Kohler A."/>
            <person name="Kuo A."/>
            <person name="Nagy L.G."/>
            <person name="Floudas D."/>
            <person name="Copeland A."/>
            <person name="Barry K.W."/>
            <person name="Cichocki N."/>
            <person name="Veneault-Fourrey C."/>
            <person name="LaButti K."/>
            <person name="Lindquist E.A."/>
            <person name="Lipzen A."/>
            <person name="Lundell T."/>
            <person name="Morin E."/>
            <person name="Murat C."/>
            <person name="Riley R."/>
            <person name="Ohm R."/>
            <person name="Sun H."/>
            <person name="Tunlid A."/>
            <person name="Henrissat B."/>
            <person name="Grigoriev I.V."/>
            <person name="Hibbett D.S."/>
            <person name="Martin F."/>
        </authorList>
    </citation>
    <scope>NUCLEOTIDE SEQUENCE</scope>
    <source>
        <strain evidence="3 4">441</strain>
    </source>
</reference>
<evidence type="ECO:0000313" key="4">
    <source>
        <dbReference type="Proteomes" id="UP000054018"/>
    </source>
</evidence>